<reference evidence="2" key="1">
    <citation type="submission" date="2020-08" db="EMBL/GenBank/DDBJ databases">
        <title>Plant Genome Project.</title>
        <authorList>
            <person name="Zhang R.-G."/>
        </authorList>
    </citation>
    <scope>NUCLEOTIDE SEQUENCE</scope>
    <source>
        <strain evidence="2">WSP0</strain>
        <tissue evidence="2">Leaf</tissue>
    </source>
</reference>
<name>A0AAV6L8I2_9ERIC</name>
<accession>A0AAV6L8I2</accession>
<proteinExistence type="predicted"/>
<sequence>MISAQQEAMIADIVDSRNQDNWDFHFTRGLRDWENVQLLTLVQLLSVVQLYESQEDCIEWSWSKNLTFSVKSAYSKWEDQKFIEDKELYEVWKNIGPPKVELFAWMAVQECVSTRSALVR</sequence>
<dbReference type="AlphaFoldDB" id="A0AAV6L8I2"/>
<dbReference type="EMBL" id="JACTNZ010000002">
    <property type="protein sequence ID" value="KAG5561231.1"/>
    <property type="molecule type" value="Genomic_DNA"/>
</dbReference>
<evidence type="ECO:0000313" key="3">
    <source>
        <dbReference type="Proteomes" id="UP000823749"/>
    </source>
</evidence>
<dbReference type="Proteomes" id="UP000823749">
    <property type="component" value="Chromosome 2"/>
</dbReference>
<evidence type="ECO:0000259" key="1">
    <source>
        <dbReference type="Pfam" id="PF13966"/>
    </source>
</evidence>
<organism evidence="2 3">
    <name type="scientific">Rhododendron griersonianum</name>
    <dbReference type="NCBI Taxonomy" id="479676"/>
    <lineage>
        <taxon>Eukaryota</taxon>
        <taxon>Viridiplantae</taxon>
        <taxon>Streptophyta</taxon>
        <taxon>Embryophyta</taxon>
        <taxon>Tracheophyta</taxon>
        <taxon>Spermatophyta</taxon>
        <taxon>Magnoliopsida</taxon>
        <taxon>eudicotyledons</taxon>
        <taxon>Gunneridae</taxon>
        <taxon>Pentapetalae</taxon>
        <taxon>asterids</taxon>
        <taxon>Ericales</taxon>
        <taxon>Ericaceae</taxon>
        <taxon>Ericoideae</taxon>
        <taxon>Rhodoreae</taxon>
        <taxon>Rhododendron</taxon>
    </lineage>
</organism>
<feature type="domain" description="Reverse transcriptase zinc-binding" evidence="1">
    <location>
        <begin position="68"/>
        <end position="119"/>
    </location>
</feature>
<evidence type="ECO:0000313" key="2">
    <source>
        <dbReference type="EMBL" id="KAG5561231.1"/>
    </source>
</evidence>
<comment type="caution">
    <text evidence="2">The sequence shown here is derived from an EMBL/GenBank/DDBJ whole genome shotgun (WGS) entry which is preliminary data.</text>
</comment>
<dbReference type="Pfam" id="PF13966">
    <property type="entry name" value="zf-RVT"/>
    <property type="match status" value="1"/>
</dbReference>
<dbReference type="InterPro" id="IPR026960">
    <property type="entry name" value="RVT-Znf"/>
</dbReference>
<protein>
    <recommendedName>
        <fullName evidence="1">Reverse transcriptase zinc-binding domain-containing protein</fullName>
    </recommendedName>
</protein>
<gene>
    <name evidence="2" type="ORF">RHGRI_004303</name>
</gene>
<keyword evidence="3" id="KW-1185">Reference proteome</keyword>